<keyword evidence="3" id="KW-0804">Transcription</keyword>
<feature type="domain" description="HTH tetR-type" evidence="5">
    <location>
        <begin position="23"/>
        <end position="82"/>
    </location>
</feature>
<dbReference type="PRINTS" id="PR00455">
    <property type="entry name" value="HTHTETR"/>
</dbReference>
<dbReference type="Pfam" id="PF21597">
    <property type="entry name" value="TetR_C_43"/>
    <property type="match status" value="1"/>
</dbReference>
<dbReference type="AlphaFoldDB" id="A0A7W7RME0"/>
<dbReference type="InterPro" id="IPR049445">
    <property type="entry name" value="TetR_SbtR-like_C"/>
</dbReference>
<dbReference type="PANTHER" id="PTHR30055">
    <property type="entry name" value="HTH-TYPE TRANSCRIPTIONAL REGULATOR RUTR"/>
    <property type="match status" value="1"/>
</dbReference>
<organism evidence="6 7">
    <name type="scientific">Lipingzhangella halophila</name>
    <dbReference type="NCBI Taxonomy" id="1783352"/>
    <lineage>
        <taxon>Bacteria</taxon>
        <taxon>Bacillati</taxon>
        <taxon>Actinomycetota</taxon>
        <taxon>Actinomycetes</taxon>
        <taxon>Streptosporangiales</taxon>
        <taxon>Nocardiopsidaceae</taxon>
        <taxon>Lipingzhangella</taxon>
    </lineage>
</organism>
<dbReference type="Gene3D" id="1.10.357.10">
    <property type="entry name" value="Tetracycline Repressor, domain 2"/>
    <property type="match status" value="1"/>
</dbReference>
<reference evidence="6 7" key="1">
    <citation type="submission" date="2020-08" db="EMBL/GenBank/DDBJ databases">
        <title>Sequencing the genomes of 1000 actinobacteria strains.</title>
        <authorList>
            <person name="Klenk H.-P."/>
        </authorList>
    </citation>
    <scope>NUCLEOTIDE SEQUENCE [LARGE SCALE GENOMIC DNA]</scope>
    <source>
        <strain evidence="6 7">DSM 102030</strain>
    </source>
</reference>
<keyword evidence="2 4" id="KW-0238">DNA-binding</keyword>
<sequence length="200" mass="21566">MYRDGAPSSSDDPDKRRVRADARRNRAHILAAAEAVFAEHGASASTEAVAAHAGVAIGTVFRHFPTKPELLQAVVMNLLDQLVTEVDALVNDSDAVTALFAFCERVMAVSAQNRAVFERLAETGTRVQVSDALTRLRPAVDELLDRAQQAGAVRGDLRPGELVALLAAICQEAVTDKWSARFQHRALDILFTGIRPSGIP</sequence>
<dbReference type="GO" id="GO:0000976">
    <property type="term" value="F:transcription cis-regulatory region binding"/>
    <property type="evidence" value="ECO:0007669"/>
    <property type="project" value="TreeGrafter"/>
</dbReference>
<accession>A0A7W7RME0</accession>
<dbReference type="InterPro" id="IPR001647">
    <property type="entry name" value="HTH_TetR"/>
</dbReference>
<dbReference type="InterPro" id="IPR050109">
    <property type="entry name" value="HTH-type_TetR-like_transc_reg"/>
</dbReference>
<dbReference type="GO" id="GO:0003700">
    <property type="term" value="F:DNA-binding transcription factor activity"/>
    <property type="evidence" value="ECO:0007669"/>
    <property type="project" value="TreeGrafter"/>
</dbReference>
<keyword evidence="7" id="KW-1185">Reference proteome</keyword>
<protein>
    <submittedName>
        <fullName evidence="6">AcrR family transcriptional regulator</fullName>
    </submittedName>
</protein>
<dbReference type="InterPro" id="IPR036271">
    <property type="entry name" value="Tet_transcr_reg_TetR-rel_C_sf"/>
</dbReference>
<evidence type="ECO:0000313" key="6">
    <source>
        <dbReference type="EMBL" id="MBB4934683.1"/>
    </source>
</evidence>
<proteinExistence type="predicted"/>
<gene>
    <name evidence="6" type="ORF">F4561_005503</name>
</gene>
<dbReference type="SUPFAM" id="SSF48498">
    <property type="entry name" value="Tetracyclin repressor-like, C-terminal domain"/>
    <property type="match status" value="1"/>
</dbReference>
<dbReference type="PANTHER" id="PTHR30055:SF234">
    <property type="entry name" value="HTH-TYPE TRANSCRIPTIONAL REGULATOR BETI"/>
    <property type="match status" value="1"/>
</dbReference>
<dbReference type="EMBL" id="JACHJT010000001">
    <property type="protein sequence ID" value="MBB4934683.1"/>
    <property type="molecule type" value="Genomic_DNA"/>
</dbReference>
<dbReference type="InterPro" id="IPR009057">
    <property type="entry name" value="Homeodomain-like_sf"/>
</dbReference>
<evidence type="ECO:0000259" key="5">
    <source>
        <dbReference type="PROSITE" id="PS50977"/>
    </source>
</evidence>
<name>A0A7W7RME0_9ACTN</name>
<keyword evidence="1" id="KW-0805">Transcription regulation</keyword>
<dbReference type="PROSITE" id="PS50977">
    <property type="entry name" value="HTH_TETR_2"/>
    <property type="match status" value="1"/>
</dbReference>
<dbReference type="SUPFAM" id="SSF46689">
    <property type="entry name" value="Homeodomain-like"/>
    <property type="match status" value="1"/>
</dbReference>
<dbReference type="Pfam" id="PF00440">
    <property type="entry name" value="TetR_N"/>
    <property type="match status" value="1"/>
</dbReference>
<dbReference type="RefSeq" id="WP_184582928.1">
    <property type="nucleotide sequence ID" value="NZ_JACHJT010000001.1"/>
</dbReference>
<evidence type="ECO:0000256" key="1">
    <source>
        <dbReference type="ARBA" id="ARBA00023015"/>
    </source>
</evidence>
<evidence type="ECO:0000256" key="4">
    <source>
        <dbReference type="PROSITE-ProRule" id="PRU00335"/>
    </source>
</evidence>
<evidence type="ECO:0000256" key="2">
    <source>
        <dbReference type="ARBA" id="ARBA00023125"/>
    </source>
</evidence>
<dbReference type="Proteomes" id="UP000523007">
    <property type="component" value="Unassembled WGS sequence"/>
</dbReference>
<feature type="DNA-binding region" description="H-T-H motif" evidence="4">
    <location>
        <begin position="45"/>
        <end position="64"/>
    </location>
</feature>
<comment type="caution">
    <text evidence="6">The sequence shown here is derived from an EMBL/GenBank/DDBJ whole genome shotgun (WGS) entry which is preliminary data.</text>
</comment>
<evidence type="ECO:0000256" key="3">
    <source>
        <dbReference type="ARBA" id="ARBA00023163"/>
    </source>
</evidence>
<evidence type="ECO:0000313" key="7">
    <source>
        <dbReference type="Proteomes" id="UP000523007"/>
    </source>
</evidence>